<evidence type="ECO:0000256" key="1">
    <source>
        <dbReference type="SAM" id="MobiDB-lite"/>
    </source>
</evidence>
<sequence>MLPRSCPACRRASRPTIHAEPRTSTADMNGTAAPSHSLPKHARSAPDDAACFFPLVITISPCEGRHNSRFWAT</sequence>
<dbReference type="RefSeq" id="XP_033399710.1">
    <property type="nucleotide sequence ID" value="XM_033535534.1"/>
</dbReference>
<dbReference type="Proteomes" id="UP000799438">
    <property type="component" value="Unassembled WGS sequence"/>
</dbReference>
<dbReference type="AlphaFoldDB" id="A0A6A6BK32"/>
<dbReference type="EMBL" id="ML995480">
    <property type="protein sequence ID" value="KAF2143998.1"/>
    <property type="molecule type" value="Genomic_DNA"/>
</dbReference>
<dbReference type="GeneID" id="54293028"/>
<gene>
    <name evidence="2" type="ORF">K452DRAFT_151274</name>
</gene>
<proteinExistence type="predicted"/>
<organism evidence="2 3">
    <name type="scientific">Aplosporella prunicola CBS 121167</name>
    <dbReference type="NCBI Taxonomy" id="1176127"/>
    <lineage>
        <taxon>Eukaryota</taxon>
        <taxon>Fungi</taxon>
        <taxon>Dikarya</taxon>
        <taxon>Ascomycota</taxon>
        <taxon>Pezizomycotina</taxon>
        <taxon>Dothideomycetes</taxon>
        <taxon>Dothideomycetes incertae sedis</taxon>
        <taxon>Botryosphaeriales</taxon>
        <taxon>Aplosporellaceae</taxon>
        <taxon>Aplosporella</taxon>
    </lineage>
</organism>
<evidence type="ECO:0000313" key="3">
    <source>
        <dbReference type="Proteomes" id="UP000799438"/>
    </source>
</evidence>
<protein>
    <submittedName>
        <fullName evidence="2">Uncharacterized protein</fullName>
    </submittedName>
</protein>
<feature type="compositionally biased region" description="Polar residues" evidence="1">
    <location>
        <begin position="22"/>
        <end position="34"/>
    </location>
</feature>
<reference evidence="2" key="1">
    <citation type="journal article" date="2020" name="Stud. Mycol.">
        <title>101 Dothideomycetes genomes: a test case for predicting lifestyles and emergence of pathogens.</title>
        <authorList>
            <person name="Haridas S."/>
            <person name="Albert R."/>
            <person name="Binder M."/>
            <person name="Bloem J."/>
            <person name="Labutti K."/>
            <person name="Salamov A."/>
            <person name="Andreopoulos B."/>
            <person name="Baker S."/>
            <person name="Barry K."/>
            <person name="Bills G."/>
            <person name="Bluhm B."/>
            <person name="Cannon C."/>
            <person name="Castanera R."/>
            <person name="Culley D."/>
            <person name="Daum C."/>
            <person name="Ezra D."/>
            <person name="Gonzalez J."/>
            <person name="Henrissat B."/>
            <person name="Kuo A."/>
            <person name="Liang C."/>
            <person name="Lipzen A."/>
            <person name="Lutzoni F."/>
            <person name="Magnuson J."/>
            <person name="Mondo S."/>
            <person name="Nolan M."/>
            <person name="Ohm R."/>
            <person name="Pangilinan J."/>
            <person name="Park H.-J."/>
            <person name="Ramirez L."/>
            <person name="Alfaro M."/>
            <person name="Sun H."/>
            <person name="Tritt A."/>
            <person name="Yoshinaga Y."/>
            <person name="Zwiers L.-H."/>
            <person name="Turgeon B."/>
            <person name="Goodwin S."/>
            <person name="Spatafora J."/>
            <person name="Crous P."/>
            <person name="Grigoriev I."/>
        </authorList>
    </citation>
    <scope>NUCLEOTIDE SEQUENCE</scope>
    <source>
        <strain evidence="2">CBS 121167</strain>
    </source>
</reference>
<accession>A0A6A6BK32</accession>
<feature type="region of interest" description="Disordered" evidence="1">
    <location>
        <begin position="1"/>
        <end position="44"/>
    </location>
</feature>
<evidence type="ECO:0000313" key="2">
    <source>
        <dbReference type="EMBL" id="KAF2143998.1"/>
    </source>
</evidence>
<name>A0A6A6BK32_9PEZI</name>
<keyword evidence="3" id="KW-1185">Reference proteome</keyword>